<feature type="domain" description="SCP" evidence="3">
    <location>
        <begin position="215"/>
        <end position="344"/>
    </location>
</feature>
<organism evidence="4 5">
    <name type="scientific">Coprinellus micaceus</name>
    <name type="common">Glistening ink-cap mushroom</name>
    <name type="synonym">Coprinus micaceus</name>
    <dbReference type="NCBI Taxonomy" id="71717"/>
    <lineage>
        <taxon>Eukaryota</taxon>
        <taxon>Fungi</taxon>
        <taxon>Dikarya</taxon>
        <taxon>Basidiomycota</taxon>
        <taxon>Agaricomycotina</taxon>
        <taxon>Agaricomycetes</taxon>
        <taxon>Agaricomycetidae</taxon>
        <taxon>Agaricales</taxon>
        <taxon>Agaricineae</taxon>
        <taxon>Psathyrellaceae</taxon>
        <taxon>Coprinellus</taxon>
    </lineage>
</organism>
<accession>A0A4Y7TYG2</accession>
<feature type="region of interest" description="Disordered" evidence="1">
    <location>
        <begin position="79"/>
        <end position="99"/>
    </location>
</feature>
<dbReference type="EMBL" id="QPFP01000002">
    <property type="protein sequence ID" value="TEB39195.1"/>
    <property type="molecule type" value="Genomic_DNA"/>
</dbReference>
<evidence type="ECO:0000256" key="2">
    <source>
        <dbReference type="SAM" id="SignalP"/>
    </source>
</evidence>
<dbReference type="STRING" id="71717.A0A4Y7TYG2"/>
<dbReference type="InterPro" id="IPR035940">
    <property type="entry name" value="CAP_sf"/>
</dbReference>
<dbReference type="Proteomes" id="UP000298030">
    <property type="component" value="Unassembled WGS sequence"/>
</dbReference>
<name>A0A4Y7TYG2_COPMI</name>
<dbReference type="InterPro" id="IPR014044">
    <property type="entry name" value="CAP_dom"/>
</dbReference>
<dbReference type="AlphaFoldDB" id="A0A4Y7TYG2"/>
<comment type="caution">
    <text evidence="4">The sequence shown here is derived from an EMBL/GenBank/DDBJ whole genome shotgun (WGS) entry which is preliminary data.</text>
</comment>
<keyword evidence="5" id="KW-1185">Reference proteome</keyword>
<evidence type="ECO:0000313" key="5">
    <source>
        <dbReference type="Proteomes" id="UP000298030"/>
    </source>
</evidence>
<gene>
    <name evidence="4" type="ORF">FA13DRAFT_1761224</name>
</gene>
<dbReference type="PRINTS" id="PR00837">
    <property type="entry name" value="V5TPXLIKE"/>
</dbReference>
<proteinExistence type="predicted"/>
<dbReference type="PANTHER" id="PTHR10334">
    <property type="entry name" value="CYSTEINE-RICH SECRETORY PROTEIN-RELATED"/>
    <property type="match status" value="1"/>
</dbReference>
<evidence type="ECO:0000256" key="1">
    <source>
        <dbReference type="SAM" id="MobiDB-lite"/>
    </source>
</evidence>
<dbReference type="Pfam" id="PF00188">
    <property type="entry name" value="CAP"/>
    <property type="match status" value="1"/>
</dbReference>
<dbReference type="InterPro" id="IPR001283">
    <property type="entry name" value="CRISP-related"/>
</dbReference>
<dbReference type="OrthoDB" id="337038at2759"/>
<dbReference type="SUPFAM" id="SSF55797">
    <property type="entry name" value="PR-1-like"/>
    <property type="match status" value="1"/>
</dbReference>
<keyword evidence="2" id="KW-0732">Signal</keyword>
<evidence type="ECO:0000259" key="3">
    <source>
        <dbReference type="SMART" id="SM00198"/>
    </source>
</evidence>
<protein>
    <submittedName>
        <fullName evidence="4">PR-1-like protein</fullName>
    </submittedName>
</protein>
<feature type="compositionally biased region" description="Low complexity" evidence="1">
    <location>
        <begin position="111"/>
        <end position="138"/>
    </location>
</feature>
<feature type="compositionally biased region" description="Low complexity" evidence="1">
    <location>
        <begin position="154"/>
        <end position="212"/>
    </location>
</feature>
<feature type="chain" id="PRO_5021198988" evidence="2">
    <location>
        <begin position="23"/>
        <end position="350"/>
    </location>
</feature>
<feature type="signal peptide" evidence="2">
    <location>
        <begin position="1"/>
        <end position="22"/>
    </location>
</feature>
<feature type="region of interest" description="Disordered" evidence="1">
    <location>
        <begin position="111"/>
        <end position="212"/>
    </location>
</feature>
<reference evidence="4 5" key="1">
    <citation type="journal article" date="2019" name="Nat. Ecol. Evol.">
        <title>Megaphylogeny resolves global patterns of mushroom evolution.</title>
        <authorList>
            <person name="Varga T."/>
            <person name="Krizsan K."/>
            <person name="Foldi C."/>
            <person name="Dima B."/>
            <person name="Sanchez-Garcia M."/>
            <person name="Sanchez-Ramirez S."/>
            <person name="Szollosi G.J."/>
            <person name="Szarkandi J.G."/>
            <person name="Papp V."/>
            <person name="Albert L."/>
            <person name="Andreopoulos W."/>
            <person name="Angelini C."/>
            <person name="Antonin V."/>
            <person name="Barry K.W."/>
            <person name="Bougher N.L."/>
            <person name="Buchanan P."/>
            <person name="Buyck B."/>
            <person name="Bense V."/>
            <person name="Catcheside P."/>
            <person name="Chovatia M."/>
            <person name="Cooper J."/>
            <person name="Damon W."/>
            <person name="Desjardin D."/>
            <person name="Finy P."/>
            <person name="Geml J."/>
            <person name="Haridas S."/>
            <person name="Hughes K."/>
            <person name="Justo A."/>
            <person name="Karasinski D."/>
            <person name="Kautmanova I."/>
            <person name="Kiss B."/>
            <person name="Kocsube S."/>
            <person name="Kotiranta H."/>
            <person name="LaButti K.M."/>
            <person name="Lechner B.E."/>
            <person name="Liimatainen K."/>
            <person name="Lipzen A."/>
            <person name="Lukacs Z."/>
            <person name="Mihaltcheva S."/>
            <person name="Morgado L.N."/>
            <person name="Niskanen T."/>
            <person name="Noordeloos M.E."/>
            <person name="Ohm R.A."/>
            <person name="Ortiz-Santana B."/>
            <person name="Ovrebo C."/>
            <person name="Racz N."/>
            <person name="Riley R."/>
            <person name="Savchenko A."/>
            <person name="Shiryaev A."/>
            <person name="Soop K."/>
            <person name="Spirin V."/>
            <person name="Szebenyi C."/>
            <person name="Tomsovsky M."/>
            <person name="Tulloss R.E."/>
            <person name="Uehling J."/>
            <person name="Grigoriev I.V."/>
            <person name="Vagvolgyi C."/>
            <person name="Papp T."/>
            <person name="Martin F.M."/>
            <person name="Miettinen O."/>
            <person name="Hibbett D.S."/>
            <person name="Nagy L.G."/>
        </authorList>
    </citation>
    <scope>NUCLEOTIDE SEQUENCE [LARGE SCALE GENOMIC DNA]</scope>
    <source>
        <strain evidence="4 5">FP101781</strain>
    </source>
</reference>
<dbReference type="Gene3D" id="3.40.33.10">
    <property type="entry name" value="CAP"/>
    <property type="match status" value="1"/>
</dbReference>
<evidence type="ECO:0000313" key="4">
    <source>
        <dbReference type="EMBL" id="TEB39195.1"/>
    </source>
</evidence>
<dbReference type="SMART" id="SM00198">
    <property type="entry name" value="SCP"/>
    <property type="match status" value="1"/>
</dbReference>
<sequence length="350" mass="35550">MARIATILSVLVSAATIQTALAGPSCAYRYKGKPECVEKCKGSWGWSDGLLNSNPWGSVVVSTEVKTKIENYIAQACGSSVPSSVPASTSVTPAPPASSTAAASVSIQPAAAAAPTPSDKAVKTTSTTVSTSDRTFSTPPSLVKVSSTAVNAAPTTVSRRPVSSSSSSPAPAPTSSSVSIAPKPSSTTVKATPTTSSAPAATSAAAGGSGSTSATDIAAYLKGHNDVRRNHGAADLTWSDELASAAQKWANNCEWKHSGGAVGKFGENLSAGTNLGIPAAIKMWTDEVSEYDPANPQFSHFTQVVWKATTQVGCAVQTCNGLLGGNSAIKFYVCEYNPAGNVLGRFGENV</sequence>